<dbReference type="InterPro" id="IPR010987">
    <property type="entry name" value="Glutathione-S-Trfase_C-like"/>
</dbReference>
<dbReference type="SMART" id="SM01183">
    <property type="entry name" value="EF1G"/>
    <property type="match status" value="1"/>
</dbReference>
<proteinExistence type="inferred from homology"/>
<dbReference type="InterPro" id="IPR036433">
    <property type="entry name" value="EF1B_G_C_sf"/>
</dbReference>
<feature type="compositionally biased region" description="Basic and acidic residues" evidence="5">
    <location>
        <begin position="222"/>
        <end position="232"/>
    </location>
</feature>
<name>A0ABR4M3Z0_9EURO</name>
<dbReference type="InterPro" id="IPR040079">
    <property type="entry name" value="Glutathione_S-Trfase"/>
</dbReference>
<dbReference type="Pfam" id="PF00043">
    <property type="entry name" value="GST_C"/>
    <property type="match status" value="1"/>
</dbReference>
<evidence type="ECO:0000259" key="8">
    <source>
        <dbReference type="PROSITE" id="PS50405"/>
    </source>
</evidence>
<dbReference type="PANTHER" id="PTHR43986:SF1">
    <property type="entry name" value="ELONGATION FACTOR 1-GAMMA"/>
    <property type="match status" value="1"/>
</dbReference>
<dbReference type="Gene3D" id="3.40.30.10">
    <property type="entry name" value="Glutaredoxin"/>
    <property type="match status" value="1"/>
</dbReference>
<feature type="domain" description="EF-1-gamma C-terminal" evidence="6">
    <location>
        <begin position="251"/>
        <end position="412"/>
    </location>
</feature>
<protein>
    <submittedName>
        <fullName evidence="9">Uncharacterized protein</fullName>
    </submittedName>
</protein>
<dbReference type="GeneID" id="98145851"/>
<feature type="domain" description="GST C-terminal" evidence="8">
    <location>
        <begin position="91"/>
        <end position="222"/>
    </location>
</feature>
<sequence>MAFGKLYGVADNGRTIAVLVAAKHNDLDLELVETQAKPSAEFNSSEAYRKIQPLGKIPAFEGANGFTLSEVIAIAVYVTSQNEKTTLLGKTKQDYASILRWMSFTNAEVLPSFGNWYRPLMGLDSYNKKNVEEASKAALKTLGVLNTHLTANTYLVGERITLADLFAASLLTRPFAKVIDKKVRADYPAVDRWFQTVVNQPAFKAVVENPVLIDEAIKYTPPKKEEKPKKEAPAPAAAPAAEEEKPAEKKPKHPLEALGKPTLILDEWKRQYSNEDTRSVAMPWFWQNFKADEYSLYKVDYKYNDELKLTFMANNLIGGFHARLEASRKYLFGCQGVYGANYACVIKGVFMVRGQEALPAFNVAPDYESYDFIKLDPSSEADRKYVEDIWAWDTPVTVDGKELANVDGHVFK</sequence>
<evidence type="ECO:0000313" key="9">
    <source>
        <dbReference type="EMBL" id="KAL2871295.1"/>
    </source>
</evidence>
<dbReference type="Proteomes" id="UP001610432">
    <property type="component" value="Unassembled WGS sequence"/>
</dbReference>
<comment type="caution">
    <text evidence="9">The sequence shown here is derived from an EMBL/GenBank/DDBJ whole genome shotgun (WGS) entry which is preliminary data.</text>
</comment>
<dbReference type="InterPro" id="IPR001662">
    <property type="entry name" value="EF1B_G_C"/>
</dbReference>
<keyword evidence="10" id="KW-1185">Reference proteome</keyword>
<feature type="compositionally biased region" description="Basic and acidic residues" evidence="5">
    <location>
        <begin position="242"/>
        <end position="254"/>
    </location>
</feature>
<comment type="similarity">
    <text evidence="1">Belongs to the GST superfamily.</text>
</comment>
<dbReference type="Pfam" id="PF00647">
    <property type="entry name" value="EF1G"/>
    <property type="match status" value="1"/>
</dbReference>
<dbReference type="CDD" id="cd03044">
    <property type="entry name" value="GST_N_EF1Bgamma"/>
    <property type="match status" value="1"/>
</dbReference>
<evidence type="ECO:0000259" key="6">
    <source>
        <dbReference type="PROSITE" id="PS50040"/>
    </source>
</evidence>
<dbReference type="InterPro" id="IPR050802">
    <property type="entry name" value="EF-GSTs"/>
</dbReference>
<dbReference type="InterPro" id="IPR004046">
    <property type="entry name" value="GST_C"/>
</dbReference>
<dbReference type="SUPFAM" id="SSF89942">
    <property type="entry name" value="eEF1-gamma domain"/>
    <property type="match status" value="1"/>
</dbReference>
<dbReference type="Gene3D" id="1.20.1050.10">
    <property type="match status" value="1"/>
</dbReference>
<dbReference type="InterPro" id="IPR036282">
    <property type="entry name" value="Glutathione-S-Trfase_C_sf"/>
</dbReference>
<evidence type="ECO:0000256" key="5">
    <source>
        <dbReference type="SAM" id="MobiDB-lite"/>
    </source>
</evidence>
<evidence type="ECO:0000313" key="10">
    <source>
        <dbReference type="Proteomes" id="UP001610432"/>
    </source>
</evidence>
<reference evidence="9 10" key="1">
    <citation type="submission" date="2024-07" db="EMBL/GenBank/DDBJ databases">
        <title>Section-level genome sequencing and comparative genomics of Aspergillus sections Usti and Cavernicolus.</title>
        <authorList>
            <consortium name="Lawrence Berkeley National Laboratory"/>
            <person name="Nybo J.L."/>
            <person name="Vesth T.C."/>
            <person name="Theobald S."/>
            <person name="Frisvad J.C."/>
            <person name="Larsen T.O."/>
            <person name="Kjaerboelling I."/>
            <person name="Rothschild-Mancinelli K."/>
            <person name="Lyhne E.K."/>
            <person name="Kogle M.E."/>
            <person name="Barry K."/>
            <person name="Clum A."/>
            <person name="Na H."/>
            <person name="Ledsgaard L."/>
            <person name="Lin J."/>
            <person name="Lipzen A."/>
            <person name="Kuo A."/>
            <person name="Riley R."/>
            <person name="Mondo S."/>
            <person name="Labutti K."/>
            <person name="Haridas S."/>
            <person name="Pangalinan J."/>
            <person name="Salamov A.A."/>
            <person name="Simmons B.A."/>
            <person name="Magnuson J.K."/>
            <person name="Chen J."/>
            <person name="Drula E."/>
            <person name="Henrissat B."/>
            <person name="Wiebenga A."/>
            <person name="Lubbers R.J."/>
            <person name="Gomes A.C."/>
            <person name="Macurrencykelacurrency M.R."/>
            <person name="Stajich J."/>
            <person name="Grigoriev I.V."/>
            <person name="Mortensen U.H."/>
            <person name="De Vries R.P."/>
            <person name="Baker S.E."/>
            <person name="Andersen M.R."/>
        </authorList>
    </citation>
    <scope>NUCLEOTIDE SEQUENCE [LARGE SCALE GENOMIC DNA]</scope>
    <source>
        <strain evidence="9 10">CBS 449.75</strain>
    </source>
</reference>
<dbReference type="PROSITE" id="PS50040">
    <property type="entry name" value="EF1G_C"/>
    <property type="match status" value="1"/>
</dbReference>
<evidence type="ECO:0000256" key="4">
    <source>
        <dbReference type="PROSITE-ProRule" id="PRU00519"/>
    </source>
</evidence>
<dbReference type="PROSITE" id="PS50405">
    <property type="entry name" value="GST_CTER"/>
    <property type="match status" value="1"/>
</dbReference>
<dbReference type="InterPro" id="IPR036249">
    <property type="entry name" value="Thioredoxin-like_sf"/>
</dbReference>
<dbReference type="RefSeq" id="XP_070890274.1">
    <property type="nucleotide sequence ID" value="XM_071030779.1"/>
</dbReference>
<accession>A0ABR4M3Z0</accession>
<evidence type="ECO:0000256" key="3">
    <source>
        <dbReference type="ARBA" id="ARBA00022917"/>
    </source>
</evidence>
<dbReference type="PANTHER" id="PTHR43986">
    <property type="entry name" value="ELONGATION FACTOR 1-GAMMA"/>
    <property type="match status" value="1"/>
</dbReference>
<organism evidence="9 10">
    <name type="scientific">Aspergillus lucknowensis</name>
    <dbReference type="NCBI Taxonomy" id="176173"/>
    <lineage>
        <taxon>Eukaryota</taxon>
        <taxon>Fungi</taxon>
        <taxon>Dikarya</taxon>
        <taxon>Ascomycota</taxon>
        <taxon>Pezizomycotina</taxon>
        <taxon>Eurotiomycetes</taxon>
        <taxon>Eurotiomycetidae</taxon>
        <taxon>Eurotiales</taxon>
        <taxon>Aspergillaceae</taxon>
        <taxon>Aspergillus</taxon>
        <taxon>Aspergillus subgen. Nidulantes</taxon>
    </lineage>
</organism>
<dbReference type="PROSITE" id="PS50404">
    <property type="entry name" value="GST_NTER"/>
    <property type="match status" value="1"/>
</dbReference>
<dbReference type="InterPro" id="IPR004045">
    <property type="entry name" value="Glutathione_S-Trfase_N"/>
</dbReference>
<feature type="region of interest" description="Disordered" evidence="5">
    <location>
        <begin position="222"/>
        <end position="254"/>
    </location>
</feature>
<dbReference type="SFLD" id="SFLDS00019">
    <property type="entry name" value="Glutathione_Transferase_(cytos"/>
    <property type="match status" value="1"/>
</dbReference>
<keyword evidence="3 4" id="KW-0648">Protein biosynthesis</keyword>
<dbReference type="SUPFAM" id="SSF47616">
    <property type="entry name" value="GST C-terminal domain-like"/>
    <property type="match status" value="1"/>
</dbReference>
<feature type="domain" description="GST N-terminal" evidence="7">
    <location>
        <begin position="2"/>
        <end position="86"/>
    </location>
</feature>
<evidence type="ECO:0000256" key="2">
    <source>
        <dbReference type="ARBA" id="ARBA00022768"/>
    </source>
</evidence>
<gene>
    <name evidence="9" type="ORF">BJX67DRAFT_369565</name>
</gene>
<keyword evidence="2 4" id="KW-0251">Elongation factor</keyword>
<dbReference type="SUPFAM" id="SSF52833">
    <property type="entry name" value="Thioredoxin-like"/>
    <property type="match status" value="1"/>
</dbReference>
<dbReference type="Pfam" id="PF02798">
    <property type="entry name" value="GST_N"/>
    <property type="match status" value="1"/>
</dbReference>
<evidence type="ECO:0000259" key="7">
    <source>
        <dbReference type="PROSITE" id="PS50404"/>
    </source>
</evidence>
<dbReference type="SFLD" id="SFLDG00358">
    <property type="entry name" value="Main_(cytGST)"/>
    <property type="match status" value="1"/>
</dbReference>
<dbReference type="CDD" id="cd03181">
    <property type="entry name" value="GST_C_EF1Bgamma_like"/>
    <property type="match status" value="1"/>
</dbReference>
<dbReference type="EMBL" id="JBFXLQ010000003">
    <property type="protein sequence ID" value="KAL2871295.1"/>
    <property type="molecule type" value="Genomic_DNA"/>
</dbReference>
<evidence type="ECO:0000256" key="1">
    <source>
        <dbReference type="ARBA" id="ARBA00007409"/>
    </source>
</evidence>
<dbReference type="Gene3D" id="3.30.70.1010">
    <property type="entry name" value="Translation elongation factor EF1B, gamma chain, conserved domain"/>
    <property type="match status" value="1"/>
</dbReference>